<evidence type="ECO:0000256" key="16">
    <source>
        <dbReference type="ARBA" id="ARBA00055901"/>
    </source>
</evidence>
<dbReference type="InterPro" id="IPR056993">
    <property type="entry name" value="TRIP4_3rd_dom"/>
</dbReference>
<dbReference type="EMBL" id="DS469527">
    <property type="protein sequence ID" value="EDO46391.1"/>
    <property type="molecule type" value="Genomic_DNA"/>
</dbReference>
<dbReference type="PANTHER" id="PTHR12963">
    <property type="entry name" value="THYROID RECEPTOR INTERACTING PROTEIN RELATED"/>
    <property type="match status" value="1"/>
</dbReference>
<name>A7RPW2_NEMVE</name>
<evidence type="ECO:0000256" key="11">
    <source>
        <dbReference type="ARBA" id="ARBA00022990"/>
    </source>
</evidence>
<dbReference type="AlphaFoldDB" id="A7RPW2"/>
<keyword evidence="14" id="KW-0206">Cytoskeleton</keyword>
<evidence type="ECO:0000256" key="8">
    <source>
        <dbReference type="ARBA" id="ARBA00022771"/>
    </source>
</evidence>
<comment type="subcellular location">
    <subcellularLocation>
        <location evidence="2">Cytoplasm</location>
        <location evidence="2">Cytoskeleton</location>
        <location evidence="2">Microtubule organizing center</location>
        <location evidence="2">Centrosome</location>
    </subcellularLocation>
    <subcellularLocation>
        <location evidence="3">Cytoplasm</location>
        <location evidence="3">Cytosol</location>
    </subcellularLocation>
    <subcellularLocation>
        <location evidence="1">Nucleus</location>
    </subcellularLocation>
</comment>
<dbReference type="GO" id="GO:0045893">
    <property type="term" value="P:positive regulation of DNA-templated transcription"/>
    <property type="evidence" value="ECO:0000318"/>
    <property type="project" value="GO_Central"/>
</dbReference>
<dbReference type="FunFam" id="2.30.130.30:FF:000004">
    <property type="entry name" value="Activating signal cointegrator 1"/>
    <property type="match status" value="1"/>
</dbReference>
<dbReference type="HOGENOM" id="CLU_025737_1_0_1"/>
<dbReference type="GO" id="GO:0005829">
    <property type="term" value="C:cytosol"/>
    <property type="evidence" value="ECO:0007669"/>
    <property type="project" value="UniProtKB-SubCell"/>
</dbReference>
<organism evidence="21 22">
    <name type="scientific">Nematostella vectensis</name>
    <name type="common">Starlet sea anemone</name>
    <dbReference type="NCBI Taxonomy" id="45351"/>
    <lineage>
        <taxon>Eukaryota</taxon>
        <taxon>Metazoa</taxon>
        <taxon>Cnidaria</taxon>
        <taxon>Anthozoa</taxon>
        <taxon>Hexacorallia</taxon>
        <taxon>Actiniaria</taxon>
        <taxon>Edwardsiidae</taxon>
        <taxon>Nematostella</taxon>
    </lineage>
</organism>
<evidence type="ECO:0000256" key="4">
    <source>
        <dbReference type="ARBA" id="ARBA00022490"/>
    </source>
</evidence>
<sequence length="515" mass="58314">MWCVDELSKITDCGEEITDYILHMDNIEDVKEYLGGFLGQENPKQIEFLNILVQRLNEINPEFERAGTWVRKEKLEKETSPTKGNSKADKKIVEQEKKKSTKFVPLYSKEGEARSSVRLPGRHPCECLGQKHGLVNNCTSCGRIVCDQEGAGPCYFCGALVCSRAEQEIIARESKKSAKLLKQLMSQEFSEEVKSQGRMGTSNGKDLQGLDKAIAHKNKLLEYDKTSVCRTKVIDDECDYFSTDGNKWLSKKEKEQLTVKEEELRAKRHGSRRDMKITLDFAGRRVVEENSTFDMYGQDPDLPVLASGYYSTQSNKENVSIGNEQAFPELNLKFISSGGKQAKSKVLKTENNIRKLRVQDRELQEMSDAGLCLSMHQPWASLLVLGIKRVEGRSWYTAHRGRLWIAATAKKPSADEISGVIGMYREMNPDSGVHFPKEYPTGCLLGCVDLEDCLSQEEYRERCQDSDHTESSSPFVFICENPQQLVLKFPVKGQHKIWKLESGMHKAAKQGIARV</sequence>
<evidence type="ECO:0000256" key="1">
    <source>
        <dbReference type="ARBA" id="ARBA00004123"/>
    </source>
</evidence>
<dbReference type="InterPro" id="IPR039128">
    <property type="entry name" value="TRIP4-like"/>
</dbReference>
<dbReference type="SUPFAM" id="SSF88697">
    <property type="entry name" value="PUA domain-like"/>
    <property type="match status" value="1"/>
</dbReference>
<dbReference type="eggNOG" id="KOG2845">
    <property type="taxonomic scope" value="Eukaryota"/>
</dbReference>
<dbReference type="PhylomeDB" id="A7RPW2"/>
<comment type="subunit">
    <text evidence="17">Interacts with the thyroid hormone receptor/TR (via the ligand-binding domain); this interaction requires the presence of thyroid hormone. Interacts with the androgen receptor/AR; in an androgen, testosterone and dihydrotestosterone-dependent manner. Interacts with ESR1 (estrogen ligand-bound); competes with UFSP2. Interacts with UFSP2; competes with ligand-bound ESR1. Interacts with DDRGK1 and UFL1; the interaction with DDRGK1 is direct. Interacts with NCOA1. Interacts with EP300. Part of the ASC-1 complex, that contains TRIP4, ASCC1, ASCC2 and ASCC3. Identified in the RQT (ribosome quality control trigger) complex, that contains ASCC2, ASCC3 and TRIP4. Interacts with NEK6. Interacts with CSRP1. Interacts with ZCCHC4.</text>
</comment>
<proteinExistence type="predicted"/>
<dbReference type="CDD" id="cd06554">
    <property type="entry name" value="ASCH_ASC-1_like"/>
    <property type="match status" value="1"/>
</dbReference>
<evidence type="ECO:0000256" key="2">
    <source>
        <dbReference type="ARBA" id="ARBA00004300"/>
    </source>
</evidence>
<dbReference type="Gene3D" id="2.30.130.30">
    <property type="entry name" value="Hypothetical protein"/>
    <property type="match status" value="1"/>
</dbReference>
<reference evidence="21 22" key="1">
    <citation type="journal article" date="2007" name="Science">
        <title>Sea anemone genome reveals ancestral eumetazoan gene repertoire and genomic organization.</title>
        <authorList>
            <person name="Putnam N.H."/>
            <person name="Srivastava M."/>
            <person name="Hellsten U."/>
            <person name="Dirks B."/>
            <person name="Chapman J."/>
            <person name="Salamov A."/>
            <person name="Terry A."/>
            <person name="Shapiro H."/>
            <person name="Lindquist E."/>
            <person name="Kapitonov V.V."/>
            <person name="Jurka J."/>
            <person name="Genikhovich G."/>
            <person name="Grigoriev I.V."/>
            <person name="Lucas S.M."/>
            <person name="Steele R.E."/>
            <person name="Finnerty J.R."/>
            <person name="Technau U."/>
            <person name="Martindale M.Q."/>
            <person name="Rokhsar D.S."/>
        </authorList>
    </citation>
    <scope>NUCLEOTIDE SEQUENCE [LARGE SCALE GENOMIC DNA]</scope>
    <source>
        <strain evidence="22">CH2 X CH6</strain>
    </source>
</reference>
<keyword evidence="12" id="KW-0805">Transcription regulation</keyword>
<keyword evidence="4" id="KW-0963">Cytoplasm</keyword>
<dbReference type="Pfam" id="PF04266">
    <property type="entry name" value="ASCH"/>
    <property type="match status" value="1"/>
</dbReference>
<evidence type="ECO:0000256" key="15">
    <source>
        <dbReference type="ARBA" id="ARBA00023242"/>
    </source>
</evidence>
<dbReference type="GO" id="GO:0008270">
    <property type="term" value="F:zinc ion binding"/>
    <property type="evidence" value="ECO:0007669"/>
    <property type="project" value="UniProtKB-KW"/>
</dbReference>
<evidence type="ECO:0000256" key="14">
    <source>
        <dbReference type="ARBA" id="ARBA00023212"/>
    </source>
</evidence>
<dbReference type="GO" id="GO:0072344">
    <property type="term" value="P:rescue of stalled ribosome"/>
    <property type="evidence" value="ECO:0007669"/>
    <property type="project" value="InterPro"/>
</dbReference>
<comment type="function">
    <text evidence="16">Transcription coactivator which associates with nuclear receptors, transcriptional coactivators including EP300, CREBBP and NCOA1, and basal transcription factors like TBP and TFIIA to facilitate nuclear receptors-mediated transcription. May thereby play an important role in establishing distinct coactivator complexes under different cellular conditions. Plays a role in thyroid hormone receptor and estrogen receptor transactivation. Also involved in androgen receptor transactivation. Plays a pivotal role in the transactivation of NF-kappa-B, SRF and AP1. Acts as a mediator of transrepression between nuclear receptor and either AP1 or NF-kappa-B. May play a role in the development of neuromuscular junction. May play a role in late myogenic differentiation. Also functions as part of the RQC trigger (RQT) complex that activates the ribosome quality control (RQC) pathway, a pathway that degrades nascent peptide chains during problematic translation.</text>
</comment>
<protein>
    <recommendedName>
        <fullName evidence="18">Activating signal cointegrator 1</fullName>
    </recommendedName>
    <alternativeName>
        <fullName evidence="19">Thyroid receptor-interacting protein 4</fullName>
    </alternativeName>
</protein>
<evidence type="ECO:0000313" key="22">
    <source>
        <dbReference type="Proteomes" id="UP000001593"/>
    </source>
</evidence>
<keyword evidence="5" id="KW-1017">Isopeptide bond</keyword>
<keyword evidence="10" id="KW-0832">Ubl conjugation</keyword>
<dbReference type="Pfam" id="PF23134">
    <property type="entry name" value="TRIP4_3rd"/>
    <property type="match status" value="1"/>
</dbReference>
<keyword evidence="7" id="KW-0479">Metal-binding</keyword>
<evidence type="ECO:0000256" key="18">
    <source>
        <dbReference type="ARBA" id="ARBA00070627"/>
    </source>
</evidence>
<evidence type="ECO:0000256" key="7">
    <source>
        <dbReference type="ARBA" id="ARBA00022723"/>
    </source>
</evidence>
<evidence type="ECO:0000256" key="19">
    <source>
        <dbReference type="ARBA" id="ARBA00075052"/>
    </source>
</evidence>
<keyword evidence="15" id="KW-0539">Nucleus</keyword>
<dbReference type="SMART" id="SM01022">
    <property type="entry name" value="ASCH"/>
    <property type="match status" value="1"/>
</dbReference>
<evidence type="ECO:0000256" key="3">
    <source>
        <dbReference type="ARBA" id="ARBA00004514"/>
    </source>
</evidence>
<dbReference type="OMA" id="CGDPVHT"/>
<dbReference type="Proteomes" id="UP000001593">
    <property type="component" value="Unassembled WGS sequence"/>
</dbReference>
<keyword evidence="6" id="KW-0597">Phosphoprotein</keyword>
<dbReference type="InterPro" id="IPR056994">
    <property type="entry name" value="TRI4_N"/>
</dbReference>
<evidence type="ECO:0000256" key="17">
    <source>
        <dbReference type="ARBA" id="ARBA00065803"/>
    </source>
</evidence>
<evidence type="ECO:0000313" key="21">
    <source>
        <dbReference type="EMBL" id="EDO46391.1"/>
    </source>
</evidence>
<evidence type="ECO:0000256" key="6">
    <source>
        <dbReference type="ARBA" id="ARBA00022553"/>
    </source>
</evidence>
<keyword evidence="22" id="KW-1185">Reference proteome</keyword>
<dbReference type="InterPro" id="IPR007374">
    <property type="entry name" value="ASCH_domain"/>
</dbReference>
<dbReference type="GO" id="GO:0005813">
    <property type="term" value="C:centrosome"/>
    <property type="evidence" value="ECO:0007669"/>
    <property type="project" value="UniProtKB-SubCell"/>
</dbReference>
<keyword evidence="13" id="KW-0804">Transcription</keyword>
<dbReference type="InParanoid" id="A7RPW2"/>
<evidence type="ECO:0000259" key="20">
    <source>
        <dbReference type="SMART" id="SM01022"/>
    </source>
</evidence>
<dbReference type="STRING" id="45351.A7RPW2"/>
<accession>A7RPW2</accession>
<keyword evidence="8" id="KW-0863">Zinc-finger</keyword>
<dbReference type="InterPro" id="IPR009349">
    <property type="entry name" value="TRIP4/RQT4_C2HC5_Znf"/>
</dbReference>
<dbReference type="GO" id="GO:0180022">
    <property type="term" value="C:RQC-trigger complex"/>
    <property type="evidence" value="ECO:0007669"/>
    <property type="project" value="InterPro"/>
</dbReference>
<gene>
    <name evidence="21" type="ORF">NEMVEDRAFT_v1g180626</name>
</gene>
<evidence type="ECO:0000256" key="9">
    <source>
        <dbReference type="ARBA" id="ARBA00022833"/>
    </source>
</evidence>
<dbReference type="Pfam" id="PF06221">
    <property type="entry name" value="zf-C2HC5"/>
    <property type="match status" value="1"/>
</dbReference>
<dbReference type="KEGG" id="nve:5518519"/>
<evidence type="ECO:0000256" key="13">
    <source>
        <dbReference type="ARBA" id="ARBA00023163"/>
    </source>
</evidence>
<dbReference type="GO" id="GO:0005634">
    <property type="term" value="C:nucleus"/>
    <property type="evidence" value="ECO:0000318"/>
    <property type="project" value="GO_Central"/>
</dbReference>
<dbReference type="OrthoDB" id="338816at2759"/>
<dbReference type="InterPro" id="IPR015947">
    <property type="entry name" value="PUA-like_sf"/>
</dbReference>
<keyword evidence="11" id="KW-0007">Acetylation</keyword>
<evidence type="ECO:0000256" key="12">
    <source>
        <dbReference type="ARBA" id="ARBA00023015"/>
    </source>
</evidence>
<keyword evidence="9" id="KW-0862">Zinc</keyword>
<evidence type="ECO:0000256" key="5">
    <source>
        <dbReference type="ARBA" id="ARBA00022499"/>
    </source>
</evidence>
<evidence type="ECO:0000256" key="10">
    <source>
        <dbReference type="ARBA" id="ARBA00022843"/>
    </source>
</evidence>
<feature type="domain" description="ASCH" evidence="20">
    <location>
        <begin position="373"/>
        <end position="489"/>
    </location>
</feature>
<dbReference type="Pfam" id="PF23135">
    <property type="entry name" value="TRI4_N"/>
    <property type="match status" value="1"/>
</dbReference>
<dbReference type="PANTHER" id="PTHR12963:SF4">
    <property type="entry name" value="ACTIVATING SIGNAL COINTEGRATOR 1"/>
    <property type="match status" value="1"/>
</dbReference>